<feature type="non-terminal residue" evidence="2">
    <location>
        <position position="1"/>
    </location>
</feature>
<evidence type="ECO:0000313" key="3">
    <source>
        <dbReference type="Proteomes" id="UP000001593"/>
    </source>
</evidence>
<dbReference type="InterPro" id="IPR038586">
    <property type="entry name" value="Tctex-1-like_sf"/>
</dbReference>
<dbReference type="GO" id="GO:0005737">
    <property type="term" value="C:cytoplasm"/>
    <property type="evidence" value="ECO:0000318"/>
    <property type="project" value="GO_Central"/>
</dbReference>
<accession>A7SRL5</accession>
<keyword evidence="3" id="KW-1185">Reference proteome</keyword>
<dbReference type="PANTHER" id="PTHR21255:SF65">
    <property type="entry name" value="TCTEX1 DOMAIN-CONTAINING PROTEIN 2"/>
    <property type="match status" value="1"/>
</dbReference>
<dbReference type="InterPro" id="IPR005334">
    <property type="entry name" value="Tctex-1-like"/>
</dbReference>
<dbReference type="CDD" id="cd21451">
    <property type="entry name" value="DLC-like_TCTEX1D"/>
    <property type="match status" value="1"/>
</dbReference>
<comment type="similarity">
    <text evidence="1">Belongs to the dynein light chain Tctex-type family.</text>
</comment>
<dbReference type="EMBL" id="DS469764">
    <property type="protein sequence ID" value="EDO33641.1"/>
    <property type="molecule type" value="Genomic_DNA"/>
</dbReference>
<evidence type="ECO:0000256" key="1">
    <source>
        <dbReference type="ARBA" id="ARBA00005361"/>
    </source>
</evidence>
<dbReference type="STRING" id="45351.A7SRL5"/>
<name>A7SRL5_NEMVE</name>
<dbReference type="Pfam" id="PF03645">
    <property type="entry name" value="Tctex-1"/>
    <property type="match status" value="1"/>
</dbReference>
<dbReference type="GO" id="GO:0005868">
    <property type="term" value="C:cytoplasmic dynein complex"/>
    <property type="evidence" value="ECO:0000318"/>
    <property type="project" value="GO_Central"/>
</dbReference>
<dbReference type="AlphaFoldDB" id="A7SRL5"/>
<dbReference type="InParanoid" id="A7SRL5"/>
<dbReference type="Proteomes" id="UP000001593">
    <property type="component" value="Unassembled WGS sequence"/>
</dbReference>
<gene>
    <name evidence="2" type="ORF">NEMVEDRAFT_v1g128929</name>
</gene>
<dbReference type="eggNOG" id="KOG4108">
    <property type="taxonomic scope" value="Eukaryota"/>
</dbReference>
<proteinExistence type="inferred from homology"/>
<dbReference type="GO" id="GO:0007018">
    <property type="term" value="P:microtubule-based movement"/>
    <property type="evidence" value="ECO:0000318"/>
    <property type="project" value="GO_Central"/>
</dbReference>
<organism evidence="2 3">
    <name type="scientific">Nematostella vectensis</name>
    <name type="common">Starlet sea anemone</name>
    <dbReference type="NCBI Taxonomy" id="45351"/>
    <lineage>
        <taxon>Eukaryota</taxon>
        <taxon>Metazoa</taxon>
        <taxon>Cnidaria</taxon>
        <taxon>Anthozoa</taxon>
        <taxon>Hexacorallia</taxon>
        <taxon>Actiniaria</taxon>
        <taxon>Edwardsiidae</taxon>
        <taxon>Nematostella</taxon>
    </lineage>
</organism>
<evidence type="ECO:0008006" key="4">
    <source>
        <dbReference type="Google" id="ProtNLM"/>
    </source>
</evidence>
<dbReference type="Gene3D" id="3.30.1140.40">
    <property type="entry name" value="Tctex-1"/>
    <property type="match status" value="1"/>
</dbReference>
<reference evidence="2 3" key="1">
    <citation type="journal article" date="2007" name="Science">
        <title>Sea anemone genome reveals ancestral eumetazoan gene repertoire and genomic organization.</title>
        <authorList>
            <person name="Putnam N.H."/>
            <person name="Srivastava M."/>
            <person name="Hellsten U."/>
            <person name="Dirks B."/>
            <person name="Chapman J."/>
            <person name="Salamov A."/>
            <person name="Terry A."/>
            <person name="Shapiro H."/>
            <person name="Lindquist E."/>
            <person name="Kapitonov V.V."/>
            <person name="Jurka J."/>
            <person name="Genikhovich G."/>
            <person name="Grigoriev I.V."/>
            <person name="Lucas S.M."/>
            <person name="Steele R.E."/>
            <person name="Finnerty J.R."/>
            <person name="Technau U."/>
            <person name="Martindale M.Q."/>
            <person name="Rokhsar D.S."/>
        </authorList>
    </citation>
    <scope>NUCLEOTIDE SEQUENCE [LARGE SCALE GENOMIC DNA]</scope>
    <source>
        <strain evidence="3">CH2 X CH6</strain>
    </source>
</reference>
<dbReference type="PhylomeDB" id="A7SRL5"/>
<dbReference type="GO" id="GO:0045505">
    <property type="term" value="F:dynein intermediate chain binding"/>
    <property type="evidence" value="ECO:0000318"/>
    <property type="project" value="GO_Central"/>
</dbReference>
<evidence type="ECO:0000313" key="2">
    <source>
        <dbReference type="EMBL" id="EDO33641.1"/>
    </source>
</evidence>
<sequence>LMDEILDDTLSSEHYSAESSRVLCLGLADSIKSRVKGLGMAKRYRFICHVSIGSCSGQGLLIASKSVWNEKRDSFVTSTFRNASLFAVATVFGVLKE</sequence>
<protein>
    <recommendedName>
        <fullName evidence="4">Tctex1 domain-containing protein 1</fullName>
    </recommendedName>
</protein>
<dbReference type="HOGENOM" id="CLU_097204_4_3_1"/>
<dbReference type="PANTHER" id="PTHR21255">
    <property type="entry name" value="T-COMPLEX-ASSOCIATED-TESTIS-EXPRESSED 1/ DYNEIN LIGHT CHAIN"/>
    <property type="match status" value="1"/>
</dbReference>